<evidence type="ECO:0000313" key="4">
    <source>
        <dbReference type="Proteomes" id="UP000731907"/>
    </source>
</evidence>
<dbReference type="Gene3D" id="3.40.50.280">
    <property type="entry name" value="Cobalamin-binding domain"/>
    <property type="match status" value="1"/>
</dbReference>
<name>A0ABS6IXU2_9RHOB</name>
<dbReference type="EMBL" id="JAAATX020000001">
    <property type="protein sequence ID" value="MBU9696324.1"/>
    <property type="molecule type" value="Genomic_DNA"/>
</dbReference>
<dbReference type="Pfam" id="PF02310">
    <property type="entry name" value="B12-binding"/>
    <property type="match status" value="1"/>
</dbReference>
<sequence>MTVNQPVHASMSAEFDDQSTSATLSEPQSARHRRFDQRDHVTALASEVLHQVARRAVEIRKARDREAILAAAVALTSGTEEDAALSLESLDDPLHELDWFLAERLGPIAKQIGNLWTADKVSFLEATVGASRIYSYLRYRRRPPRLPESGVRKSATFALVPGDMHTLGISAATDVFRARGWDITLLIGHSHDELSAHFETSQDMLYGFSAGSSHSLEALGRLVVALTVARPAAQVMVSGQITTDPAAVLALPGIDHCETDLDSACRWFEDHTRAAKTPA</sequence>
<protein>
    <submittedName>
        <fullName evidence="3">Cobalamin B12-binding domain-containing protein</fullName>
    </submittedName>
</protein>
<evidence type="ECO:0000259" key="2">
    <source>
        <dbReference type="PROSITE" id="PS51332"/>
    </source>
</evidence>
<evidence type="ECO:0000256" key="1">
    <source>
        <dbReference type="SAM" id="MobiDB-lite"/>
    </source>
</evidence>
<keyword evidence="4" id="KW-1185">Reference proteome</keyword>
<gene>
    <name evidence="3" type="ORF">GU927_000555</name>
</gene>
<dbReference type="InterPro" id="IPR006158">
    <property type="entry name" value="Cobalamin-bd"/>
</dbReference>
<accession>A0ABS6IXU2</accession>
<feature type="domain" description="B12-binding" evidence="2">
    <location>
        <begin position="152"/>
        <end position="279"/>
    </location>
</feature>
<dbReference type="PROSITE" id="PS51332">
    <property type="entry name" value="B12_BINDING"/>
    <property type="match status" value="1"/>
</dbReference>
<organism evidence="3 4">
    <name type="scientific">Paragemmobacter amnigenus</name>
    <dbReference type="NCBI Taxonomy" id="2852097"/>
    <lineage>
        <taxon>Bacteria</taxon>
        <taxon>Pseudomonadati</taxon>
        <taxon>Pseudomonadota</taxon>
        <taxon>Alphaproteobacteria</taxon>
        <taxon>Rhodobacterales</taxon>
        <taxon>Paracoccaceae</taxon>
        <taxon>Paragemmobacter</taxon>
    </lineage>
</organism>
<dbReference type="RefSeq" id="WP_161760251.1">
    <property type="nucleotide sequence ID" value="NZ_JAAATX020000001.1"/>
</dbReference>
<dbReference type="Proteomes" id="UP000731907">
    <property type="component" value="Unassembled WGS sequence"/>
</dbReference>
<feature type="compositionally biased region" description="Polar residues" evidence="1">
    <location>
        <begin position="18"/>
        <end position="28"/>
    </location>
</feature>
<proteinExistence type="predicted"/>
<reference evidence="3 4" key="1">
    <citation type="submission" date="2021-06" db="EMBL/GenBank/DDBJ databases">
        <title>Rhodobacteraceae bacterium strain HSP-20.</title>
        <authorList>
            <person name="Chen W.-M."/>
        </authorList>
    </citation>
    <scope>NUCLEOTIDE SEQUENCE [LARGE SCALE GENOMIC DNA]</scope>
    <source>
        <strain evidence="3 4">HSP-20</strain>
    </source>
</reference>
<feature type="region of interest" description="Disordered" evidence="1">
    <location>
        <begin position="1"/>
        <end position="35"/>
    </location>
</feature>
<comment type="caution">
    <text evidence="3">The sequence shown here is derived from an EMBL/GenBank/DDBJ whole genome shotgun (WGS) entry which is preliminary data.</text>
</comment>
<evidence type="ECO:0000313" key="3">
    <source>
        <dbReference type="EMBL" id="MBU9696324.1"/>
    </source>
</evidence>